<organism evidence="2 3">
    <name type="scientific">Candidatus Thermochlorobacter aerophilus</name>
    <dbReference type="NCBI Taxonomy" id="1868324"/>
    <lineage>
        <taxon>Bacteria</taxon>
        <taxon>Pseudomonadati</taxon>
        <taxon>Chlorobiota</taxon>
        <taxon>Chlorobiia</taxon>
        <taxon>Chlorobiales</taxon>
        <taxon>Candidatus Thermochlorobacteriaceae</taxon>
        <taxon>Candidatus Thermochlorobacter</taxon>
    </lineage>
</organism>
<feature type="region of interest" description="Disordered" evidence="1">
    <location>
        <begin position="75"/>
        <end position="107"/>
    </location>
</feature>
<evidence type="ECO:0000256" key="1">
    <source>
        <dbReference type="SAM" id="MobiDB-lite"/>
    </source>
</evidence>
<dbReference type="Proteomes" id="UP000266389">
    <property type="component" value="Unassembled WGS sequence"/>
</dbReference>
<evidence type="ECO:0000313" key="3">
    <source>
        <dbReference type="Proteomes" id="UP000266389"/>
    </source>
</evidence>
<evidence type="ECO:0000313" key="2">
    <source>
        <dbReference type="EMBL" id="RFM23929.1"/>
    </source>
</evidence>
<comment type="caution">
    <text evidence="2">The sequence shown here is derived from an EMBL/GenBank/DDBJ whole genome shotgun (WGS) entry which is preliminary data.</text>
</comment>
<reference evidence="2 3" key="1">
    <citation type="journal article" date="2011" name="ISME J.">
        <title>Community ecology of hot spring cyanobacterial mats: predominant populations and their functional potential.</title>
        <authorList>
            <person name="Klatt C.G."/>
            <person name="Wood J.M."/>
            <person name="Rusch D.B."/>
            <person name="Bateson M.M."/>
            <person name="Hamamura N."/>
            <person name="Heidelberg J.F."/>
            <person name="Grossman A.R."/>
            <person name="Bhaya D."/>
            <person name="Cohan F.M."/>
            <person name="Kuhl M."/>
            <person name="Bryant D.A."/>
            <person name="Ward D.M."/>
        </authorList>
    </citation>
    <scope>NUCLEOTIDE SEQUENCE [LARGE SCALE GENOMIC DNA]</scope>
    <source>
        <strain evidence="2">OS</strain>
    </source>
</reference>
<sequence length="595" mass="68229">MNTRENAALRAKLVEKLLSNVVDLEQALKADSNNSFLRTLYEEQKKLLDYVKNSSISDSTLKEYLGILDEVAKERQKQEATSTTPKTIAAKATAATTPAQSSSSILDDSSDAGADNILGLDLEGVLGDILADEKAVATVFNTDTEDLLRIDGDRIVLEIDEELEQGIDEEAKMFEVEQHYRNKDYFKALAVALALNIRFKQGVGKRSDAIVRRQDEILFECNYRIGYDHLEKAKMTKGDEQVEHKLSAIMHFYNALDQQVLPGQEKLRQDMKAVIDKLIEREGVGGPAYIKAGLFKKIKVPAPEDKAQKSFYWKEKALQEVDLTRKEFYWLMTFASDINYYPYQIALANFYLEVNRLDEACRYIKVPLPLVENDGVDFLLTLRKKDAAYAEKFMERRFKSDTAQLRSRYQTPDKKELSAKDEAERIKLENQRFKKFIDTIDLWQKRMDAMKADVPFRNSTLRIEYTKAFAEILQEANKVRPDLIVRDFIERYRSTDVRSTQNPNILNFIDFSFRYAITPDEKSSTGLVVEGEAEAQLDVLSKAVLDYFNAEIGVSTKSIAETKQRLTQETEKMVKAMKELGYKFERMPILTKVYG</sequence>
<gene>
    <name evidence="2" type="ORF">D0433_08370</name>
</gene>
<accession>A0A395LZH5</accession>
<protein>
    <submittedName>
        <fullName evidence="2">Uncharacterized protein</fullName>
    </submittedName>
</protein>
<name>A0A395LZH5_9BACT</name>
<feature type="compositionally biased region" description="Low complexity" evidence="1">
    <location>
        <begin position="80"/>
        <end position="107"/>
    </location>
</feature>
<proteinExistence type="predicted"/>
<dbReference type="EMBL" id="PHFL01000051">
    <property type="protein sequence ID" value="RFM23929.1"/>
    <property type="molecule type" value="Genomic_DNA"/>
</dbReference>
<dbReference type="AlphaFoldDB" id="A0A395LZH5"/>